<dbReference type="GO" id="GO:0000785">
    <property type="term" value="C:chromatin"/>
    <property type="evidence" value="ECO:0007669"/>
    <property type="project" value="TreeGrafter"/>
</dbReference>
<dbReference type="RefSeq" id="XP_009173376.1">
    <property type="nucleotide sequence ID" value="XM_009175112.1"/>
</dbReference>
<feature type="region of interest" description="Disordered" evidence="11">
    <location>
        <begin position="480"/>
        <end position="502"/>
    </location>
</feature>
<dbReference type="InterPro" id="IPR055410">
    <property type="entry name" value="Beta-prop_CAF1B_HIR1"/>
</dbReference>
<feature type="repeat" description="WD" evidence="9">
    <location>
        <begin position="187"/>
        <end position="218"/>
    </location>
</feature>
<feature type="compositionally biased region" description="Low complexity" evidence="11">
    <location>
        <begin position="748"/>
        <end position="757"/>
    </location>
</feature>
<dbReference type="STRING" id="6198.A0A074ZBB8"/>
<evidence type="ECO:0000256" key="11">
    <source>
        <dbReference type="SAM" id="MobiDB-lite"/>
    </source>
</evidence>
<keyword evidence="15" id="KW-1185">Reference proteome</keyword>
<dbReference type="GO" id="GO:0006338">
    <property type="term" value="P:chromatin remodeling"/>
    <property type="evidence" value="ECO:0007669"/>
    <property type="project" value="InterPro"/>
</dbReference>
<feature type="repeat" description="WD" evidence="9">
    <location>
        <begin position="74"/>
        <end position="115"/>
    </location>
</feature>
<evidence type="ECO:0000313" key="15">
    <source>
        <dbReference type="Proteomes" id="UP000054324"/>
    </source>
</evidence>
<reference evidence="14 15" key="1">
    <citation type="submission" date="2013-11" db="EMBL/GenBank/DDBJ databases">
        <title>Opisthorchis viverrini - life in the bile duct.</title>
        <authorList>
            <person name="Young N.D."/>
            <person name="Nagarajan N."/>
            <person name="Lin S.J."/>
            <person name="Korhonen P.K."/>
            <person name="Jex A.R."/>
            <person name="Hall R.S."/>
            <person name="Safavi-Hemami H."/>
            <person name="Kaewkong W."/>
            <person name="Bertrand D."/>
            <person name="Gao S."/>
            <person name="Seet Q."/>
            <person name="Wongkham S."/>
            <person name="Teh B.T."/>
            <person name="Wongkham C."/>
            <person name="Intapan P.M."/>
            <person name="Maleewong W."/>
            <person name="Yang X."/>
            <person name="Hu M."/>
            <person name="Wang Z."/>
            <person name="Hofmann A."/>
            <person name="Sternberg P.W."/>
            <person name="Tan P."/>
            <person name="Wang J."/>
            <person name="Gasser R.B."/>
        </authorList>
    </citation>
    <scope>NUCLEOTIDE SEQUENCE [LARGE SCALE GENOMIC DNA]</scope>
</reference>
<dbReference type="GO" id="GO:0005634">
    <property type="term" value="C:nucleus"/>
    <property type="evidence" value="ECO:0007669"/>
    <property type="project" value="UniProtKB-SubCell"/>
</dbReference>
<dbReference type="PROSITE" id="PS50082">
    <property type="entry name" value="WD_REPEATS_2"/>
    <property type="match status" value="3"/>
</dbReference>
<dbReference type="Pfam" id="PF07569">
    <property type="entry name" value="Hira"/>
    <property type="match status" value="1"/>
</dbReference>
<comment type="function">
    <text evidence="10">Required for replication-independent chromatin assembly and for the periodic repression of histone gene transcription during the cell cycle.</text>
</comment>
<dbReference type="EMBL" id="KL596875">
    <property type="protein sequence ID" value="KER22872.1"/>
    <property type="molecule type" value="Genomic_DNA"/>
</dbReference>
<dbReference type="GO" id="GO:0031491">
    <property type="term" value="F:nucleosome binding"/>
    <property type="evidence" value="ECO:0007669"/>
    <property type="project" value="TreeGrafter"/>
</dbReference>
<evidence type="ECO:0000313" key="14">
    <source>
        <dbReference type="EMBL" id="KER22872.1"/>
    </source>
</evidence>
<evidence type="ECO:0000259" key="12">
    <source>
        <dbReference type="Pfam" id="PF07569"/>
    </source>
</evidence>
<dbReference type="InterPro" id="IPR015943">
    <property type="entry name" value="WD40/YVTN_repeat-like_dom_sf"/>
</dbReference>
<evidence type="ECO:0000256" key="9">
    <source>
        <dbReference type="PROSITE-ProRule" id="PRU00221"/>
    </source>
</evidence>
<keyword evidence="7 10" id="KW-0804">Transcription</keyword>
<dbReference type="SMART" id="SM00320">
    <property type="entry name" value="WD40"/>
    <property type="match status" value="6"/>
</dbReference>
<sequence>MRLLKPAWVSHGSLSKDQNTGLPIYSLDIHPDGSRLATGGLIDTCGVVILWNMAPIRDPKLEADPNTPRKLFQMDSHQACVNCVRWSPSGCWLASAGMDKVVMLWTKTSAASRQTTVFGLKEKTKFTEHWRCASVLRGHTGDILDLAWSHDGYKLASAGVDNNILVWCRQSTSGAPGSGPFVMLATLHGNQGFIKGVAWDPIGRYLVSQGDEISVKVWRTADWREEAVIRKPFVKAVGQSQVMRISWSLDGSTIAAPHAINNGFPTTKLIDRNNWVPAFDLVGHRKHVICARYSPNLFRKSGKSETQDLVCLALGSKDRSVSVWTTADRRALVVIHDLFTNSVCDLTWSSTGSELMACSLDGTVSYMGFTEAELGTPWPTADLVRLHHKSYGQSLLDKLVAGELAELSHNLPISVSTGGKSLSAELSHNLPISVSTGGKSLSGGLDQSNIILETPEALALQQTHAAVRQRLNEAGEQNILTSKPVALGPSKQIETRSKDGRRRIIPKFLGHLDNVDEEPNSRAQFASALSQNSKSSVNSDEANSNGPTTSASPEVSKEGRKTPQAKSTDFPEPQSYLPNRPVEAVRLGSVTSRSPIRREDTELQKPSDLNGLVSKTSPPPSSPRVVTIAVNGPSTSPDNLTSPEPVNQRKRAFTDIDTEVPVTTEDARENEPRSRSQPVGKQRKRRRVRLFEDAEEVPTAGGNDKKGTTQSKTADPSSVSASPKSRDKTEIHSGVTQSSALESRLAGSTQPSASSSIHSIITTPDQLANECKVQFVCSHPIDGPLLIELVGRTGAAPTRPQESPGIFRITGSRNERQLWEIANDCRLTAYAYSDNLISFGDSGGRLQLLYGTGARVCPPLLLDSSIHHLSLTPLGDGDGAKQPGCQSRVTPSGDSNPQLSRLHSVVSGTDIRVPARKLSPSSSSDYRLTALCQSGRLISWHLCFPPDIATLNSSLCSSPVFPQLLVETNVREVVRGSPSSSTGYLSLTFGTGGFPVVHRRDGSSYYFHSDSRTWLELFDASNKARCAAALSTYRGCPSGPLASCQLLHKVIGPRSESHKTDDLRSDTVQNQRLTVRRFLEAQTHNAMLFGSSAEYRFWFIRWFRQLVEDDQEDQIRHICQDLIGPIFGNSRTSWQPTVKGISKHELVMELLTLFALNLRLQRLYVELKEMLDQCRTNASMLS</sequence>
<dbReference type="GO" id="GO:0006351">
    <property type="term" value="P:DNA-templated transcription"/>
    <property type="evidence" value="ECO:0007669"/>
    <property type="project" value="InterPro"/>
</dbReference>
<dbReference type="Proteomes" id="UP000054324">
    <property type="component" value="Unassembled WGS sequence"/>
</dbReference>
<proteinExistence type="inferred from homology"/>
<feature type="compositionally biased region" description="Polar residues" evidence="11">
    <location>
        <begin position="525"/>
        <end position="553"/>
    </location>
</feature>
<keyword evidence="10" id="KW-0678">Repressor</keyword>
<evidence type="ECO:0000256" key="8">
    <source>
        <dbReference type="ARBA" id="ARBA00023242"/>
    </source>
</evidence>
<keyword evidence="8 10" id="KW-0539">Nucleus</keyword>
<dbReference type="GO" id="GO:0006355">
    <property type="term" value="P:regulation of DNA-templated transcription"/>
    <property type="evidence" value="ECO:0007669"/>
    <property type="project" value="InterPro"/>
</dbReference>
<gene>
    <name evidence="14" type="ORF">T265_14759</name>
</gene>
<dbReference type="PANTHER" id="PTHR13831">
    <property type="entry name" value="MEMBER OF THE HIR1 FAMILY OF WD-REPEAT PROTEINS"/>
    <property type="match status" value="1"/>
</dbReference>
<comment type="subcellular location">
    <subcellularLocation>
        <location evidence="1 10">Nucleus</location>
    </subcellularLocation>
</comment>
<feature type="repeat" description="WD" evidence="9">
    <location>
        <begin position="136"/>
        <end position="167"/>
    </location>
</feature>
<feature type="compositionally biased region" description="Polar residues" evidence="11">
    <location>
        <begin position="632"/>
        <end position="645"/>
    </location>
</feature>
<evidence type="ECO:0000256" key="1">
    <source>
        <dbReference type="ARBA" id="ARBA00004123"/>
    </source>
</evidence>
<dbReference type="Pfam" id="PF24105">
    <property type="entry name" value="Beta-prop_CAF1B_HIR1"/>
    <property type="match status" value="1"/>
</dbReference>
<keyword evidence="3 9" id="KW-0853">WD repeat</keyword>
<feature type="region of interest" description="Disordered" evidence="11">
    <location>
        <begin position="525"/>
        <end position="757"/>
    </location>
</feature>
<dbReference type="SUPFAM" id="SSF50978">
    <property type="entry name" value="WD40 repeat-like"/>
    <property type="match status" value="1"/>
</dbReference>
<feature type="compositionally biased region" description="Polar residues" evidence="11">
    <location>
        <begin position="884"/>
        <end position="899"/>
    </location>
</feature>
<feature type="region of interest" description="Disordered" evidence="11">
    <location>
        <begin position="873"/>
        <end position="899"/>
    </location>
</feature>
<keyword evidence="4 10" id="KW-0677">Repeat</keyword>
<dbReference type="Gene3D" id="2.130.10.10">
    <property type="entry name" value="YVTN repeat-like/Quinoprotein amine dehydrogenase"/>
    <property type="match status" value="2"/>
</dbReference>
<dbReference type="CTD" id="20328925"/>
<feature type="compositionally biased region" description="Basic and acidic residues" evidence="11">
    <location>
        <begin position="665"/>
        <end position="674"/>
    </location>
</feature>
<feature type="domain" description="Protein HIRA-like C-terminal" evidence="12">
    <location>
        <begin position="926"/>
        <end position="1122"/>
    </location>
</feature>
<dbReference type="OrthoDB" id="1741719at2759"/>
<evidence type="ECO:0000256" key="2">
    <source>
        <dbReference type="ARBA" id="ARBA00007306"/>
    </source>
</evidence>
<dbReference type="PANTHER" id="PTHR13831:SF0">
    <property type="entry name" value="PROTEIN HIRA"/>
    <property type="match status" value="1"/>
</dbReference>
<evidence type="ECO:0000259" key="13">
    <source>
        <dbReference type="Pfam" id="PF24105"/>
    </source>
</evidence>
<accession>A0A074ZBB8</accession>
<dbReference type="InterPro" id="IPR031120">
    <property type="entry name" value="HIR1-like"/>
</dbReference>
<evidence type="ECO:0000256" key="4">
    <source>
        <dbReference type="ARBA" id="ARBA00022737"/>
    </source>
</evidence>
<keyword evidence="6 10" id="KW-0805">Transcription regulation</keyword>
<evidence type="ECO:0000256" key="6">
    <source>
        <dbReference type="ARBA" id="ARBA00023015"/>
    </source>
</evidence>
<evidence type="ECO:0000256" key="10">
    <source>
        <dbReference type="RuleBase" id="RU364014"/>
    </source>
</evidence>
<feature type="compositionally biased region" description="Polar residues" evidence="11">
    <location>
        <begin position="708"/>
        <end position="723"/>
    </location>
</feature>
<dbReference type="InterPro" id="IPR011494">
    <property type="entry name" value="HIRA-like_C"/>
</dbReference>
<feature type="domain" description="CAF1B/HIR1 beta-propeller" evidence="13">
    <location>
        <begin position="23"/>
        <end position="374"/>
    </location>
</feature>
<feature type="compositionally biased region" description="Basic and acidic residues" evidence="11">
    <location>
        <begin position="596"/>
        <end position="605"/>
    </location>
</feature>
<name>A0A074ZBB8_OPIVI</name>
<dbReference type="GeneID" id="20328925"/>
<evidence type="ECO:0000256" key="3">
    <source>
        <dbReference type="ARBA" id="ARBA00022574"/>
    </source>
</evidence>
<dbReference type="InterPro" id="IPR001680">
    <property type="entry name" value="WD40_rpt"/>
</dbReference>
<evidence type="ECO:0000256" key="5">
    <source>
        <dbReference type="ARBA" id="ARBA00022853"/>
    </source>
</evidence>
<dbReference type="AlphaFoldDB" id="A0A074ZBB8"/>
<protein>
    <recommendedName>
        <fullName evidence="10">Protein HIRA</fullName>
    </recommendedName>
</protein>
<keyword evidence="5 10" id="KW-0156">Chromatin regulator</keyword>
<dbReference type="GO" id="GO:0000417">
    <property type="term" value="C:HIR complex"/>
    <property type="evidence" value="ECO:0007669"/>
    <property type="project" value="TreeGrafter"/>
</dbReference>
<organism evidence="14 15">
    <name type="scientific">Opisthorchis viverrini</name>
    <name type="common">Southeast Asian liver fluke</name>
    <dbReference type="NCBI Taxonomy" id="6198"/>
    <lineage>
        <taxon>Eukaryota</taxon>
        <taxon>Metazoa</taxon>
        <taxon>Spiralia</taxon>
        <taxon>Lophotrochozoa</taxon>
        <taxon>Platyhelminthes</taxon>
        <taxon>Trematoda</taxon>
        <taxon>Digenea</taxon>
        <taxon>Opisthorchiida</taxon>
        <taxon>Opisthorchiata</taxon>
        <taxon>Opisthorchiidae</taxon>
        <taxon>Opisthorchis</taxon>
    </lineage>
</organism>
<dbReference type="InterPro" id="IPR036322">
    <property type="entry name" value="WD40_repeat_dom_sf"/>
</dbReference>
<dbReference type="PROSITE" id="PS50294">
    <property type="entry name" value="WD_REPEATS_REGION"/>
    <property type="match status" value="2"/>
</dbReference>
<evidence type="ECO:0000256" key="7">
    <source>
        <dbReference type="ARBA" id="ARBA00023163"/>
    </source>
</evidence>
<dbReference type="KEGG" id="ovi:T265_14759"/>
<comment type="similarity">
    <text evidence="2 10">Belongs to the WD repeat HIR1 family.</text>
</comment>